<organism evidence="1 2">
    <name type="scientific">Yersinia pestis</name>
    <dbReference type="NCBI Taxonomy" id="632"/>
    <lineage>
        <taxon>Bacteria</taxon>
        <taxon>Pseudomonadati</taxon>
        <taxon>Pseudomonadota</taxon>
        <taxon>Gammaproteobacteria</taxon>
        <taxon>Enterobacterales</taxon>
        <taxon>Yersiniaceae</taxon>
        <taxon>Yersinia</taxon>
    </lineage>
</organism>
<evidence type="ECO:0000313" key="2">
    <source>
        <dbReference type="Proteomes" id="UP000000815"/>
    </source>
</evidence>
<accession>A0A5P8YH81</accession>
<accession>A0A3G5L7R1</accession>
<dbReference type="PaxDb" id="214092-YPO1585"/>
<dbReference type="AlphaFoldDB" id="A0A384KV49"/>
<protein>
    <submittedName>
        <fullName evidence="1">Uncharacterized protein</fullName>
    </submittedName>
</protein>
<gene>
    <name evidence="1" type="ordered locus">YPO1585</name>
</gene>
<dbReference type="PIR" id="AD0193">
    <property type="entry name" value="AD0193"/>
</dbReference>
<keyword evidence="2" id="KW-1185">Reference proteome</keyword>
<accession>Q0WGJ2</accession>
<dbReference type="EMBL" id="AL590842">
    <property type="protein sequence ID" value="CAL20230.1"/>
    <property type="molecule type" value="Genomic_DNA"/>
</dbReference>
<evidence type="ECO:0000313" key="1">
    <source>
        <dbReference type="EMBL" id="CAL20230.1"/>
    </source>
</evidence>
<dbReference type="Proteomes" id="UP000000815">
    <property type="component" value="Chromosome"/>
</dbReference>
<dbReference type="KEGG" id="ype:YPO1585"/>
<accession>A0A384KV49</accession>
<sequence length="46" mass="5094">MKGKMTNMSDGKGKLACFKQKRLRSDSPAKWYCGAQNAVNSIIDSK</sequence>
<proteinExistence type="predicted"/>
<accession>A0A2S9PBP3</accession>
<reference evidence="1 2" key="1">
    <citation type="journal article" date="2001" name="Nature">
        <title>Genome sequence of Yersinia pestis, the causative agent of plague.</title>
        <authorList>
            <person name="Parkhill J."/>
            <person name="Wren B.W."/>
            <person name="Thomson N.R."/>
            <person name="Titball R.W."/>
            <person name="Holden M.T.G."/>
            <person name="Prentice M.B."/>
            <person name="Sebaihia M."/>
            <person name="James K.D."/>
            <person name="Churcher C."/>
            <person name="Mungall K.L."/>
            <person name="Baker S."/>
            <person name="Basham D."/>
            <person name="Bentley S.D."/>
            <person name="Brooks K."/>
            <person name="Cerdeno-Tarraga A.M."/>
            <person name="Chillingworth T."/>
            <person name="Cronin A."/>
            <person name="Davies R.M."/>
            <person name="Davis P."/>
            <person name="Dougan G."/>
            <person name="Feltwell T."/>
            <person name="Hamlin N."/>
            <person name="Holroyd S."/>
            <person name="Jagels K."/>
            <person name="Leather S."/>
            <person name="Karlyshev A.V."/>
            <person name="Moule S."/>
            <person name="Oyston P.C.F."/>
            <person name="Quail M."/>
            <person name="Rutherford K."/>
            <person name="Simmonds M."/>
            <person name="Skelton J."/>
            <person name="Stevens K."/>
            <person name="Whitehead S."/>
            <person name="Barrell B.G."/>
        </authorList>
    </citation>
    <scope>NUCLEOTIDE SEQUENCE [LARGE SCALE GENOMIC DNA]</scope>
    <source>
        <strain evidence="2">CO-92 / Biovar Orientalis</strain>
    </source>
</reference>
<name>A0A384KV49_YERPE</name>